<comment type="caution">
    <text evidence="1">The sequence shown here is derived from an EMBL/GenBank/DDBJ whole genome shotgun (WGS) entry which is preliminary data.</text>
</comment>
<keyword evidence="2" id="KW-1185">Reference proteome</keyword>
<sequence>VNSYFTTVGGTLANMTLKNMKTTERELAILAKTSNSPVNSMSLLPTDPAEVKSVVFGLKSNSAPVVTNWLENSLLTLNTSKTKYMCYSITAAGEPGSDLNVRIHTYPCNRSSRPVKCSCSILYRVSFIKYLGVLIDDKLNWSNHIASLALRIRKLIYVFRALRTVADFNLVIQTYKALCECIVRYCICAWGTVAKSYLITAERAQRAVLKVLLYLPYRHPTTAVYEKANVLSVRKLFVYECLRRYHRKVVPYIPDFSKRVDRCPVLKAKTRFGQKQFNVVAPHLYNELNKALRVKKKSNNEIKKSILTWISVFDYGGIESMLAGFYF</sequence>
<evidence type="ECO:0000313" key="2">
    <source>
        <dbReference type="Proteomes" id="UP000037510"/>
    </source>
</evidence>
<reference evidence="1 2" key="1">
    <citation type="journal article" date="2015" name="Genome Biol. Evol.">
        <title>The genome of winter moth (Operophtera brumata) provides a genomic perspective on sexual dimorphism and phenology.</title>
        <authorList>
            <person name="Derks M.F."/>
            <person name="Smit S."/>
            <person name="Salis L."/>
            <person name="Schijlen E."/>
            <person name="Bossers A."/>
            <person name="Mateman C."/>
            <person name="Pijl A.S."/>
            <person name="de Ridder D."/>
            <person name="Groenen M.A."/>
            <person name="Visser M.E."/>
            <person name="Megens H.J."/>
        </authorList>
    </citation>
    <scope>NUCLEOTIDE SEQUENCE [LARGE SCALE GENOMIC DNA]</scope>
    <source>
        <strain evidence="1">WM2013NL</strain>
        <tissue evidence="1">Head and thorax</tissue>
    </source>
</reference>
<dbReference type="EMBL" id="JTDY01001220">
    <property type="protein sequence ID" value="KOB74494.1"/>
    <property type="molecule type" value="Genomic_DNA"/>
</dbReference>
<organism evidence="1 2">
    <name type="scientific">Operophtera brumata</name>
    <name type="common">Winter moth</name>
    <name type="synonym">Phalaena brumata</name>
    <dbReference type="NCBI Taxonomy" id="104452"/>
    <lineage>
        <taxon>Eukaryota</taxon>
        <taxon>Metazoa</taxon>
        <taxon>Ecdysozoa</taxon>
        <taxon>Arthropoda</taxon>
        <taxon>Hexapoda</taxon>
        <taxon>Insecta</taxon>
        <taxon>Pterygota</taxon>
        <taxon>Neoptera</taxon>
        <taxon>Endopterygota</taxon>
        <taxon>Lepidoptera</taxon>
        <taxon>Glossata</taxon>
        <taxon>Ditrysia</taxon>
        <taxon>Geometroidea</taxon>
        <taxon>Geometridae</taxon>
        <taxon>Larentiinae</taxon>
        <taxon>Operophtera</taxon>
    </lineage>
</organism>
<name>A0A0L7LGH6_OPEBR</name>
<dbReference type="Proteomes" id="UP000037510">
    <property type="component" value="Unassembled WGS sequence"/>
</dbReference>
<proteinExistence type="predicted"/>
<feature type="non-terminal residue" evidence="1">
    <location>
        <position position="1"/>
    </location>
</feature>
<dbReference type="AlphaFoldDB" id="A0A0L7LGH6"/>
<protein>
    <recommendedName>
        <fullName evidence="3">Tick transposon</fullName>
    </recommendedName>
</protein>
<evidence type="ECO:0000313" key="1">
    <source>
        <dbReference type="EMBL" id="KOB74494.1"/>
    </source>
</evidence>
<accession>A0A0L7LGH6</accession>
<gene>
    <name evidence="1" type="ORF">OBRU01_09072</name>
</gene>
<evidence type="ECO:0008006" key="3">
    <source>
        <dbReference type="Google" id="ProtNLM"/>
    </source>
</evidence>